<keyword evidence="1" id="KW-0472">Membrane</keyword>
<dbReference type="OrthoDB" id="1522859at2"/>
<accession>A0A5C6ZVJ2</accession>
<name>A0A5C6ZVJ2_9FLAO</name>
<dbReference type="AlphaFoldDB" id="A0A5C6ZVJ2"/>
<organism evidence="3 4">
    <name type="scientific">Gillisia hiemivivida</name>
    <dbReference type="NCBI Taxonomy" id="291190"/>
    <lineage>
        <taxon>Bacteria</taxon>
        <taxon>Pseudomonadati</taxon>
        <taxon>Bacteroidota</taxon>
        <taxon>Flavobacteriia</taxon>
        <taxon>Flavobacteriales</taxon>
        <taxon>Flavobacteriaceae</taxon>
        <taxon>Gillisia</taxon>
    </lineage>
</organism>
<evidence type="ECO:0000313" key="4">
    <source>
        <dbReference type="Proteomes" id="UP000321367"/>
    </source>
</evidence>
<evidence type="ECO:0000259" key="2">
    <source>
        <dbReference type="Pfam" id="PF03544"/>
    </source>
</evidence>
<dbReference type="RefSeq" id="WP_146932040.1">
    <property type="nucleotide sequence ID" value="NZ_CBCSHZ010000006.1"/>
</dbReference>
<dbReference type="InterPro" id="IPR037682">
    <property type="entry name" value="TonB_C"/>
</dbReference>
<feature type="transmembrane region" description="Helical" evidence="1">
    <location>
        <begin position="15"/>
        <end position="34"/>
    </location>
</feature>
<proteinExistence type="predicted"/>
<sequence length="238" mass="26947">MEVKKTTKADLNKRTVLFLQIGLILVLLMAYFVVQWRSYEKAEIVQDQSLNGPVDELEIPITILPTPPPPKLPVAPDEIKLIPDDEDKEEDLIKSSEIDTEPIVNVDAIKEVRKDDEIETVPFILIEDVPIFPGCENLSNNTERKDCMSEKITKFINKEFNVELGSQLGLKGINKINVMFKIDTNGDIIDVLTRAPHPKLEQEAQRVIQALPKMKPGKQRGNPVIVQYAIPIIFKVQD</sequence>
<reference evidence="3 4" key="1">
    <citation type="submission" date="2019-08" db="EMBL/GenBank/DDBJ databases">
        <title>Genome sequence of Gillisia hiemivivida IC154 (type strain).</title>
        <authorList>
            <person name="Bowman J.P."/>
        </authorList>
    </citation>
    <scope>NUCLEOTIDE SEQUENCE [LARGE SCALE GENOMIC DNA]</scope>
    <source>
        <strain evidence="3 4">IC154</strain>
    </source>
</reference>
<dbReference type="Gene3D" id="3.30.1150.10">
    <property type="match status" value="1"/>
</dbReference>
<gene>
    <name evidence="3" type="ORF">ES724_08385</name>
</gene>
<keyword evidence="4" id="KW-1185">Reference proteome</keyword>
<dbReference type="SUPFAM" id="SSF74653">
    <property type="entry name" value="TolA/TonB C-terminal domain"/>
    <property type="match status" value="1"/>
</dbReference>
<comment type="caution">
    <text evidence="3">The sequence shown here is derived from an EMBL/GenBank/DDBJ whole genome shotgun (WGS) entry which is preliminary data.</text>
</comment>
<protein>
    <submittedName>
        <fullName evidence="3">Energy transducer TonB</fullName>
    </submittedName>
</protein>
<evidence type="ECO:0000256" key="1">
    <source>
        <dbReference type="SAM" id="Phobius"/>
    </source>
</evidence>
<keyword evidence="1" id="KW-0812">Transmembrane</keyword>
<evidence type="ECO:0000313" key="3">
    <source>
        <dbReference type="EMBL" id="TXD93930.1"/>
    </source>
</evidence>
<feature type="domain" description="TonB C-terminal" evidence="2">
    <location>
        <begin position="176"/>
        <end position="235"/>
    </location>
</feature>
<keyword evidence="1" id="KW-1133">Transmembrane helix</keyword>
<dbReference type="Proteomes" id="UP000321367">
    <property type="component" value="Unassembled WGS sequence"/>
</dbReference>
<dbReference type="GO" id="GO:0055085">
    <property type="term" value="P:transmembrane transport"/>
    <property type="evidence" value="ECO:0007669"/>
    <property type="project" value="InterPro"/>
</dbReference>
<dbReference type="EMBL" id="VORY01000007">
    <property type="protein sequence ID" value="TXD93930.1"/>
    <property type="molecule type" value="Genomic_DNA"/>
</dbReference>
<dbReference type="Pfam" id="PF03544">
    <property type="entry name" value="TonB_C"/>
    <property type="match status" value="1"/>
</dbReference>